<sequence length="99" mass="10679">MALIFNCLIFSSFFGPASSPKTTTEVLLEIDLVTLAPYLFAKASDAPRSKVGRTPVKTIVRPNKQFGFPSGKLPISETISSGSAFEFALLKSNLAFSFT</sequence>
<dbReference type="EMBL" id="ABSV01002203">
    <property type="protein sequence ID" value="EDZ69193.1"/>
    <property type="molecule type" value="Genomic_DNA"/>
</dbReference>
<gene>
    <name evidence="2" type="ORF">AWRI1631_153660</name>
</gene>
<evidence type="ECO:0000313" key="3">
    <source>
        <dbReference type="Proteomes" id="UP000008988"/>
    </source>
</evidence>
<name>B5VS98_YEAS6</name>
<evidence type="ECO:0000313" key="2">
    <source>
        <dbReference type="EMBL" id="EDZ69193.1"/>
    </source>
</evidence>
<comment type="caution">
    <text evidence="2">The sequence shown here is derived from an EMBL/GenBank/DDBJ whole genome shotgun (WGS) entry which is preliminary data.</text>
</comment>
<evidence type="ECO:0000256" key="1">
    <source>
        <dbReference type="SAM" id="SignalP"/>
    </source>
</evidence>
<keyword evidence="1" id="KW-0732">Signal</keyword>
<feature type="signal peptide" evidence="1">
    <location>
        <begin position="1"/>
        <end position="19"/>
    </location>
</feature>
<feature type="chain" id="PRO_5002839418" evidence="1">
    <location>
        <begin position="20"/>
        <end position="99"/>
    </location>
</feature>
<dbReference type="AlphaFoldDB" id="B5VS98"/>
<dbReference type="Proteomes" id="UP000008988">
    <property type="component" value="Unassembled WGS sequence"/>
</dbReference>
<proteinExistence type="predicted"/>
<reference evidence="2 3" key="1">
    <citation type="journal article" date="2008" name="FEMS Yeast Res.">
        <title>Comparative genome analysis of a Saccharomyces cerevisiae wine strain.</title>
        <authorList>
            <person name="Borneman A.R."/>
            <person name="Forgan A.H."/>
            <person name="Pretorius I.S."/>
            <person name="Chambers P.J."/>
        </authorList>
    </citation>
    <scope>NUCLEOTIDE SEQUENCE [LARGE SCALE GENOMIC DNA]</scope>
    <source>
        <strain evidence="2 3">AWRI1631</strain>
    </source>
</reference>
<protein>
    <submittedName>
        <fullName evidence="2">Uncharacterized protein</fullName>
    </submittedName>
</protein>
<organism evidence="2 3">
    <name type="scientific">Saccharomyces cerevisiae (strain AWRI1631)</name>
    <name type="common">Baker's yeast</name>
    <dbReference type="NCBI Taxonomy" id="545124"/>
    <lineage>
        <taxon>Eukaryota</taxon>
        <taxon>Fungi</taxon>
        <taxon>Dikarya</taxon>
        <taxon>Ascomycota</taxon>
        <taxon>Saccharomycotina</taxon>
        <taxon>Saccharomycetes</taxon>
        <taxon>Saccharomycetales</taxon>
        <taxon>Saccharomycetaceae</taxon>
        <taxon>Saccharomyces</taxon>
    </lineage>
</organism>
<accession>B5VS98</accession>